<dbReference type="GO" id="GO:0016787">
    <property type="term" value="F:hydrolase activity"/>
    <property type="evidence" value="ECO:0007669"/>
    <property type="project" value="UniProtKB-KW"/>
</dbReference>
<dbReference type="Gene3D" id="3.40.50.1000">
    <property type="entry name" value="HAD superfamily/HAD-like"/>
    <property type="match status" value="1"/>
</dbReference>
<protein>
    <submittedName>
        <fullName evidence="2">HAD family hydrolase</fullName>
        <ecNumber evidence="2">3.1.3.-</ecNumber>
    </submittedName>
</protein>
<dbReference type="InterPro" id="IPR051540">
    <property type="entry name" value="S-2-haloacid_dehalogenase"/>
</dbReference>
<dbReference type="Proteomes" id="UP001595816">
    <property type="component" value="Unassembled WGS sequence"/>
</dbReference>
<evidence type="ECO:0000313" key="2">
    <source>
        <dbReference type="EMBL" id="MFC4135521.1"/>
    </source>
</evidence>
<dbReference type="PANTHER" id="PTHR43316:SF3">
    <property type="entry name" value="HALOACID DEHALOGENASE, TYPE II (AFU_ORTHOLOGUE AFUA_2G07750)-RELATED"/>
    <property type="match status" value="1"/>
</dbReference>
<dbReference type="Pfam" id="PF00702">
    <property type="entry name" value="Hydrolase"/>
    <property type="match status" value="1"/>
</dbReference>
<keyword evidence="1 2" id="KW-0378">Hydrolase</keyword>
<keyword evidence="3" id="KW-1185">Reference proteome</keyword>
<dbReference type="EMBL" id="JBHSAY010000022">
    <property type="protein sequence ID" value="MFC4135521.1"/>
    <property type="molecule type" value="Genomic_DNA"/>
</dbReference>
<evidence type="ECO:0000256" key="1">
    <source>
        <dbReference type="ARBA" id="ARBA00022801"/>
    </source>
</evidence>
<dbReference type="EC" id="3.1.3.-" evidence="2"/>
<dbReference type="SFLD" id="SFLDG01129">
    <property type="entry name" value="C1.5:_HAD__Beta-PGM__Phosphata"/>
    <property type="match status" value="1"/>
</dbReference>
<dbReference type="RefSeq" id="WP_253756168.1">
    <property type="nucleotide sequence ID" value="NZ_JAMZDZ010000001.1"/>
</dbReference>
<reference evidence="3" key="1">
    <citation type="journal article" date="2019" name="Int. J. Syst. Evol. Microbiol.">
        <title>The Global Catalogue of Microorganisms (GCM) 10K type strain sequencing project: providing services to taxonomists for standard genome sequencing and annotation.</title>
        <authorList>
            <consortium name="The Broad Institute Genomics Platform"/>
            <consortium name="The Broad Institute Genome Sequencing Center for Infectious Disease"/>
            <person name="Wu L."/>
            <person name="Ma J."/>
        </authorList>
    </citation>
    <scope>NUCLEOTIDE SEQUENCE [LARGE SCALE GENOMIC DNA]</scope>
    <source>
        <strain evidence="3">CGMCC 4.7289</strain>
    </source>
</reference>
<dbReference type="PANTHER" id="PTHR43316">
    <property type="entry name" value="HYDROLASE, HALOACID DELAHOGENASE-RELATED"/>
    <property type="match status" value="1"/>
</dbReference>
<organism evidence="2 3">
    <name type="scientific">Hamadaea flava</name>
    <dbReference type="NCBI Taxonomy" id="1742688"/>
    <lineage>
        <taxon>Bacteria</taxon>
        <taxon>Bacillati</taxon>
        <taxon>Actinomycetota</taxon>
        <taxon>Actinomycetes</taxon>
        <taxon>Micromonosporales</taxon>
        <taxon>Micromonosporaceae</taxon>
        <taxon>Hamadaea</taxon>
    </lineage>
</organism>
<sequence length="251" mass="27518">MRNRDLLLTGAVGPWRMRAIVFDYYGTLSNPAGESERRALYARTGETLGIDGDVFWGAMVDTFRERIIGAYGDTRSTLSAIAGRCGVTASDDLLAEAVRVQLAGARHTQRPRPDAVKTLTALRERGFRLALMSDCSSELVEDWPNNPFAPLIDAPVFSWRERVRKPDPALYAAATSRLFVSAAECWYVGDGGGRELRGAHDAGMRPVLVTNAAHPEAAQHRADPDEHIPDYTVDDLPELLDLVGSASRVDH</sequence>
<accession>A0ABV8LWU8</accession>
<dbReference type="InterPro" id="IPR023214">
    <property type="entry name" value="HAD_sf"/>
</dbReference>
<proteinExistence type="predicted"/>
<name>A0ABV8LWU8_9ACTN</name>
<dbReference type="SUPFAM" id="SSF56784">
    <property type="entry name" value="HAD-like"/>
    <property type="match status" value="1"/>
</dbReference>
<gene>
    <name evidence="2" type="ORF">ACFOZ4_33320</name>
</gene>
<dbReference type="InterPro" id="IPR036412">
    <property type="entry name" value="HAD-like_sf"/>
</dbReference>
<evidence type="ECO:0000313" key="3">
    <source>
        <dbReference type="Proteomes" id="UP001595816"/>
    </source>
</evidence>
<dbReference type="SFLD" id="SFLDS00003">
    <property type="entry name" value="Haloacid_Dehalogenase"/>
    <property type="match status" value="1"/>
</dbReference>
<comment type="caution">
    <text evidence="2">The sequence shown here is derived from an EMBL/GenBank/DDBJ whole genome shotgun (WGS) entry which is preliminary data.</text>
</comment>